<gene>
    <name evidence="2" type="ORF">B9L19_14810</name>
</gene>
<dbReference type="AlphaFoldDB" id="A0AA91QL36"/>
<keyword evidence="1" id="KW-0472">Membrane</keyword>
<keyword evidence="1" id="KW-0812">Transmembrane</keyword>
<feature type="transmembrane region" description="Helical" evidence="1">
    <location>
        <begin position="51"/>
        <end position="69"/>
    </location>
</feature>
<reference evidence="2 3" key="1">
    <citation type="submission" date="2017-05" db="EMBL/GenBank/DDBJ databases">
        <title>The genome sequence of Geobacillus thermocatenulatus DSM 730.</title>
        <authorList>
            <person name="Ramaloko W.T."/>
            <person name="Koen N."/>
            <person name="Polliack S."/>
            <person name="Aliyu H."/>
            <person name="Lebre P."/>
            <person name="Mohr T."/>
            <person name="Oswald F."/>
            <person name="Zwick M."/>
            <person name="Neumann A."/>
            <person name="Syldatk C."/>
            <person name="Cowan D."/>
            <person name="De Maayer P."/>
        </authorList>
    </citation>
    <scope>NUCLEOTIDE SEQUENCE [LARGE SCALE GENOMIC DNA]</scope>
    <source>
        <strain evidence="2 3">BGSC 93A1</strain>
    </source>
</reference>
<protein>
    <submittedName>
        <fullName evidence="2">Uncharacterized protein</fullName>
    </submittedName>
</protein>
<proteinExistence type="predicted"/>
<evidence type="ECO:0000313" key="2">
    <source>
        <dbReference type="EMBL" id="OXB86758.1"/>
    </source>
</evidence>
<dbReference type="EMBL" id="NEWK01000002">
    <property type="protein sequence ID" value="OXB86758.1"/>
    <property type="molecule type" value="Genomic_DNA"/>
</dbReference>
<keyword evidence="3" id="KW-1185">Reference proteome</keyword>
<accession>A0AA91QL36</accession>
<feature type="transmembrane region" description="Helical" evidence="1">
    <location>
        <begin position="24"/>
        <end position="44"/>
    </location>
</feature>
<sequence>MILTRNLLETASQTGVKWVRQWSWPYFILISLPLVVLIVLAFRLKAASMPIKIGLIVLVLLYGGVYSRLVRRMR</sequence>
<name>A0AA91QL36_9BACL</name>
<evidence type="ECO:0000313" key="3">
    <source>
        <dbReference type="Proteomes" id="UP000198378"/>
    </source>
</evidence>
<comment type="caution">
    <text evidence="2">The sequence shown here is derived from an EMBL/GenBank/DDBJ whole genome shotgun (WGS) entry which is preliminary data.</text>
</comment>
<organism evidence="2 3">
    <name type="scientific">Geobacillus thermocatenulatus</name>
    <dbReference type="NCBI Taxonomy" id="33938"/>
    <lineage>
        <taxon>Bacteria</taxon>
        <taxon>Bacillati</taxon>
        <taxon>Bacillota</taxon>
        <taxon>Bacilli</taxon>
        <taxon>Bacillales</taxon>
        <taxon>Anoxybacillaceae</taxon>
        <taxon>Geobacillus</taxon>
        <taxon>Geobacillus thermoleovorans group</taxon>
    </lineage>
</organism>
<evidence type="ECO:0000256" key="1">
    <source>
        <dbReference type="SAM" id="Phobius"/>
    </source>
</evidence>
<keyword evidence="1" id="KW-1133">Transmembrane helix</keyword>
<dbReference type="Proteomes" id="UP000198378">
    <property type="component" value="Unassembled WGS sequence"/>
</dbReference>